<dbReference type="GO" id="GO:0005886">
    <property type="term" value="C:plasma membrane"/>
    <property type="evidence" value="ECO:0007669"/>
    <property type="project" value="TreeGrafter"/>
</dbReference>
<dbReference type="InterPro" id="IPR003018">
    <property type="entry name" value="GAF"/>
</dbReference>
<evidence type="ECO:0000259" key="2">
    <source>
        <dbReference type="PROSITE" id="PS50109"/>
    </source>
</evidence>
<dbReference type="Gene3D" id="3.30.450.40">
    <property type="match status" value="1"/>
</dbReference>
<gene>
    <name evidence="3" type="ordered locus">Selin_2071</name>
</gene>
<evidence type="ECO:0000313" key="3">
    <source>
        <dbReference type="EMBL" id="ADU66791.1"/>
    </source>
</evidence>
<dbReference type="GO" id="GO:0000155">
    <property type="term" value="F:phosphorelay sensor kinase activity"/>
    <property type="evidence" value="ECO:0007669"/>
    <property type="project" value="TreeGrafter"/>
</dbReference>
<dbReference type="SMART" id="SM00387">
    <property type="entry name" value="HATPase_c"/>
    <property type="match status" value="1"/>
</dbReference>
<dbReference type="Proteomes" id="UP000002572">
    <property type="component" value="Chromosome"/>
</dbReference>
<dbReference type="HOGENOM" id="CLU_477125_0_0_0"/>
<proteinExistence type="predicted"/>
<dbReference type="AlphaFoldDB" id="E6W2W6"/>
<dbReference type="SUPFAM" id="SSF55874">
    <property type="entry name" value="ATPase domain of HSP90 chaperone/DNA topoisomerase II/histidine kinase"/>
    <property type="match status" value="1"/>
</dbReference>
<protein>
    <submittedName>
        <fullName evidence="3">GAF domain protein</fullName>
    </submittedName>
</protein>
<dbReference type="InterPro" id="IPR005467">
    <property type="entry name" value="His_kinase_dom"/>
</dbReference>
<feature type="domain" description="Histidine kinase" evidence="2">
    <location>
        <begin position="346"/>
        <end position="566"/>
    </location>
</feature>
<sequence length="571" mass="63817">MSAEGLPIWGEGSPQAPAGSSEELLRQLRERTKELECLHSLSRLIADSSLDLDRLFQHTCELIPASWQNPHQTSASIQFDGKIFQSGNFDVTATCLQAPLWVRGVLRGRVEVCVIVAADEPGAQAAFLPEERSLLQTIVTSLERAVLQVESERDLQYRQELARQIMLLSARFMAASPARLDGTIEDALSRIGELCRADRSYIFFFDDAMTTMDNTHEWCAAGISPERENLQSVPCSLFPAWISTLARRENILIPEVATLGPDWQAEREILEPQGVLSLAVVPLWGNHGLMGFLGFDSVRSLRQWQEDEVSLLRVLADLIASALDRSRSETFLRQVRSTTASNIITAIAHHWRQPLTALSLALQDMIDTQDYGEMDARYLRQGVGEALGKIEEMSEVIDRFDHFLRPRYDVGAFSPNTSIHELLKLVGSQFSAERIELEYDAERPQALVRGYEYEFTQALLAILSNAREAIERYRARKPSAPVRILIESTTDAAFMCIRITNTGEPLAAHAMEQMFMPYISNHHMIPGRGLGLYFARIAIEENMGGTISVENTIGGVRVNISLPLCPEDGTT</sequence>
<dbReference type="InterPro" id="IPR003594">
    <property type="entry name" value="HATPase_dom"/>
</dbReference>
<dbReference type="eggNOG" id="COG2205">
    <property type="taxonomic scope" value="Bacteria"/>
</dbReference>
<dbReference type="KEGG" id="din:Selin_2071"/>
<keyword evidence="4" id="KW-1185">Reference proteome</keyword>
<evidence type="ECO:0000313" key="4">
    <source>
        <dbReference type="Proteomes" id="UP000002572"/>
    </source>
</evidence>
<feature type="region of interest" description="Disordered" evidence="1">
    <location>
        <begin position="1"/>
        <end position="23"/>
    </location>
</feature>
<reference evidence="3 4" key="1">
    <citation type="submission" date="2010-12" db="EMBL/GenBank/DDBJ databases">
        <title>Complete sequence of Desulfurispirillum indicum S5.</title>
        <authorList>
            <consortium name="US DOE Joint Genome Institute"/>
            <person name="Lucas S."/>
            <person name="Copeland A."/>
            <person name="Lapidus A."/>
            <person name="Cheng J.-F."/>
            <person name="Goodwin L."/>
            <person name="Pitluck S."/>
            <person name="Chertkov O."/>
            <person name="Held B."/>
            <person name="Detter J.C."/>
            <person name="Han C."/>
            <person name="Tapia R."/>
            <person name="Land M."/>
            <person name="Hauser L."/>
            <person name="Kyrpides N."/>
            <person name="Ivanova N."/>
            <person name="Mikhailova N."/>
            <person name="Haggblom M."/>
            <person name="Rauschenbach I."/>
            <person name="Bini E."/>
            <person name="Woyke T."/>
        </authorList>
    </citation>
    <scope>NUCLEOTIDE SEQUENCE [LARGE SCALE GENOMIC DNA]</scope>
    <source>
        <strain evidence="4">ATCC BAA-1389 / DSM 22839 / S5</strain>
    </source>
</reference>
<evidence type="ECO:0000256" key="1">
    <source>
        <dbReference type="SAM" id="MobiDB-lite"/>
    </source>
</evidence>
<name>E6W2W6_DESIS</name>
<dbReference type="SUPFAM" id="SSF55781">
    <property type="entry name" value="GAF domain-like"/>
    <property type="match status" value="1"/>
</dbReference>
<dbReference type="EMBL" id="CP002432">
    <property type="protein sequence ID" value="ADU66791.1"/>
    <property type="molecule type" value="Genomic_DNA"/>
</dbReference>
<dbReference type="SMART" id="SM00065">
    <property type="entry name" value="GAF"/>
    <property type="match status" value="1"/>
</dbReference>
<dbReference type="RefSeq" id="WP_013506671.1">
    <property type="nucleotide sequence ID" value="NC_014836.1"/>
</dbReference>
<dbReference type="InterPro" id="IPR036890">
    <property type="entry name" value="HATPase_C_sf"/>
</dbReference>
<dbReference type="Pfam" id="PF02518">
    <property type="entry name" value="HATPase_c"/>
    <property type="match status" value="1"/>
</dbReference>
<accession>E6W2W6</accession>
<dbReference type="PROSITE" id="PS50109">
    <property type="entry name" value="HIS_KIN"/>
    <property type="match status" value="1"/>
</dbReference>
<dbReference type="InParanoid" id="E6W2W6"/>
<dbReference type="Gene3D" id="3.30.565.10">
    <property type="entry name" value="Histidine kinase-like ATPase, C-terminal domain"/>
    <property type="match status" value="1"/>
</dbReference>
<dbReference type="OrthoDB" id="9781208at2"/>
<dbReference type="PANTHER" id="PTHR45569:SF1">
    <property type="entry name" value="SENSOR PROTEIN KDPD"/>
    <property type="match status" value="1"/>
</dbReference>
<dbReference type="InterPro" id="IPR052023">
    <property type="entry name" value="Histidine_kinase_KdpD"/>
</dbReference>
<dbReference type="Pfam" id="PF01590">
    <property type="entry name" value="GAF"/>
    <property type="match status" value="1"/>
</dbReference>
<dbReference type="PANTHER" id="PTHR45569">
    <property type="entry name" value="SENSOR PROTEIN KDPD"/>
    <property type="match status" value="1"/>
</dbReference>
<dbReference type="InterPro" id="IPR029016">
    <property type="entry name" value="GAF-like_dom_sf"/>
</dbReference>
<organism evidence="3 4">
    <name type="scientific">Desulfurispirillum indicum (strain ATCC BAA-1389 / DSM 22839 / S5)</name>
    <dbReference type="NCBI Taxonomy" id="653733"/>
    <lineage>
        <taxon>Bacteria</taxon>
        <taxon>Pseudomonadati</taxon>
        <taxon>Chrysiogenota</taxon>
        <taxon>Chrysiogenia</taxon>
        <taxon>Chrysiogenales</taxon>
        <taxon>Chrysiogenaceae</taxon>
        <taxon>Desulfurispirillum</taxon>
    </lineage>
</organism>
<dbReference type="STRING" id="653733.Selin_2071"/>
<dbReference type="eggNOG" id="COG2203">
    <property type="taxonomic scope" value="Bacteria"/>
</dbReference>